<dbReference type="EMBL" id="CAXKWB010002006">
    <property type="protein sequence ID" value="CAL4066010.1"/>
    <property type="molecule type" value="Genomic_DNA"/>
</dbReference>
<gene>
    <name evidence="1" type="ORF">MNOR_LOCUS5257</name>
</gene>
<sequence>VRDGYNGDSFSKQLVSDRSGTITSNKNNMVEIQPYALMKEVCLMDATGIDERGLTGGAAGMGAAAGVGAGQLLHRQPLDQQLKQTLVSYMYHAINSVYGPSLVPCPGIQHLLGQD</sequence>
<evidence type="ECO:0000313" key="1">
    <source>
        <dbReference type="EMBL" id="CAL4066010.1"/>
    </source>
</evidence>
<evidence type="ECO:0000313" key="2">
    <source>
        <dbReference type="Proteomes" id="UP001497623"/>
    </source>
</evidence>
<accession>A0AAV2PWQ2</accession>
<protein>
    <submittedName>
        <fullName evidence="1">Uncharacterized protein</fullName>
    </submittedName>
</protein>
<keyword evidence="2" id="KW-1185">Reference proteome</keyword>
<name>A0AAV2PWQ2_MEGNR</name>
<proteinExistence type="predicted"/>
<organism evidence="1 2">
    <name type="scientific">Meganyctiphanes norvegica</name>
    <name type="common">Northern krill</name>
    <name type="synonym">Thysanopoda norvegica</name>
    <dbReference type="NCBI Taxonomy" id="48144"/>
    <lineage>
        <taxon>Eukaryota</taxon>
        <taxon>Metazoa</taxon>
        <taxon>Ecdysozoa</taxon>
        <taxon>Arthropoda</taxon>
        <taxon>Crustacea</taxon>
        <taxon>Multicrustacea</taxon>
        <taxon>Malacostraca</taxon>
        <taxon>Eumalacostraca</taxon>
        <taxon>Eucarida</taxon>
        <taxon>Euphausiacea</taxon>
        <taxon>Euphausiidae</taxon>
        <taxon>Meganyctiphanes</taxon>
    </lineage>
</organism>
<feature type="non-terminal residue" evidence="1">
    <location>
        <position position="1"/>
    </location>
</feature>
<dbReference type="AlphaFoldDB" id="A0AAV2PWQ2"/>
<comment type="caution">
    <text evidence="1">The sequence shown here is derived from an EMBL/GenBank/DDBJ whole genome shotgun (WGS) entry which is preliminary data.</text>
</comment>
<dbReference type="Proteomes" id="UP001497623">
    <property type="component" value="Unassembled WGS sequence"/>
</dbReference>
<reference evidence="1 2" key="1">
    <citation type="submission" date="2024-05" db="EMBL/GenBank/DDBJ databases">
        <authorList>
            <person name="Wallberg A."/>
        </authorList>
    </citation>
    <scope>NUCLEOTIDE SEQUENCE [LARGE SCALE GENOMIC DNA]</scope>
</reference>